<evidence type="ECO:0000313" key="4">
    <source>
        <dbReference type="Proteomes" id="UP001341281"/>
    </source>
</evidence>
<organism evidence="3 4">
    <name type="scientific">Paspalum notatum var. saurae</name>
    <dbReference type="NCBI Taxonomy" id="547442"/>
    <lineage>
        <taxon>Eukaryota</taxon>
        <taxon>Viridiplantae</taxon>
        <taxon>Streptophyta</taxon>
        <taxon>Embryophyta</taxon>
        <taxon>Tracheophyta</taxon>
        <taxon>Spermatophyta</taxon>
        <taxon>Magnoliopsida</taxon>
        <taxon>Liliopsida</taxon>
        <taxon>Poales</taxon>
        <taxon>Poaceae</taxon>
        <taxon>PACMAD clade</taxon>
        <taxon>Panicoideae</taxon>
        <taxon>Andropogonodae</taxon>
        <taxon>Paspaleae</taxon>
        <taxon>Paspalinae</taxon>
        <taxon>Paspalum</taxon>
    </lineage>
</organism>
<dbReference type="InterPro" id="IPR043128">
    <property type="entry name" value="Rev_trsase/Diguanyl_cyclase"/>
</dbReference>
<dbReference type="PANTHER" id="PTHR34072:SF52">
    <property type="entry name" value="RIBONUCLEASE H"/>
    <property type="match status" value="1"/>
</dbReference>
<dbReference type="Pfam" id="PF17919">
    <property type="entry name" value="RT_RNaseH_2"/>
    <property type="match status" value="1"/>
</dbReference>
<keyword evidence="4" id="KW-1185">Reference proteome</keyword>
<dbReference type="Gene3D" id="3.30.70.270">
    <property type="match status" value="1"/>
</dbReference>
<reference evidence="3 4" key="1">
    <citation type="submission" date="2024-02" db="EMBL/GenBank/DDBJ databases">
        <title>High-quality chromosome-scale genome assembly of Pensacola bahiagrass (Paspalum notatum Flugge var. saurae).</title>
        <authorList>
            <person name="Vega J.M."/>
            <person name="Podio M."/>
            <person name="Orjuela J."/>
            <person name="Siena L.A."/>
            <person name="Pessino S.C."/>
            <person name="Combes M.C."/>
            <person name="Mariac C."/>
            <person name="Albertini E."/>
            <person name="Pupilli F."/>
            <person name="Ortiz J.P.A."/>
            <person name="Leblanc O."/>
        </authorList>
    </citation>
    <scope>NUCLEOTIDE SEQUENCE [LARGE SCALE GENOMIC DNA]</scope>
    <source>
        <strain evidence="3">R1</strain>
        <tissue evidence="3">Leaf</tissue>
    </source>
</reference>
<dbReference type="InterPro" id="IPR043502">
    <property type="entry name" value="DNA/RNA_pol_sf"/>
</dbReference>
<accession>A0AAQ3WEG7</accession>
<sequence>MCIRLREVSFLGHILSEKGVAVDPSKVEDRATTAALSRTSPKLAKPMTSPTKKNAKYLWDPKCEEAFTSLKKSLTSAPLLAQPDVTKPFDVYCDASGNGLGRVLMQEGRVIAYASRRLRKHEANYATHDPELAAAWYTP</sequence>
<dbReference type="Proteomes" id="UP001341281">
    <property type="component" value="Chromosome 02"/>
</dbReference>
<feature type="region of interest" description="Disordered" evidence="1">
    <location>
        <begin position="31"/>
        <end position="52"/>
    </location>
</feature>
<evidence type="ECO:0000313" key="3">
    <source>
        <dbReference type="EMBL" id="WVZ58840.1"/>
    </source>
</evidence>
<gene>
    <name evidence="3" type="ORF">U9M48_009066</name>
</gene>
<dbReference type="AlphaFoldDB" id="A0AAQ3WEG7"/>
<dbReference type="PANTHER" id="PTHR34072">
    <property type="entry name" value="ENZYMATIC POLYPROTEIN-RELATED"/>
    <property type="match status" value="1"/>
</dbReference>
<protein>
    <recommendedName>
        <fullName evidence="2">Reverse transcriptase/retrotransposon-derived protein RNase H-like domain-containing protein</fullName>
    </recommendedName>
</protein>
<evidence type="ECO:0000259" key="2">
    <source>
        <dbReference type="Pfam" id="PF17919"/>
    </source>
</evidence>
<dbReference type="EMBL" id="CP144746">
    <property type="protein sequence ID" value="WVZ58840.1"/>
    <property type="molecule type" value="Genomic_DNA"/>
</dbReference>
<name>A0AAQ3WEG7_PASNO</name>
<evidence type="ECO:0000256" key="1">
    <source>
        <dbReference type="SAM" id="MobiDB-lite"/>
    </source>
</evidence>
<feature type="domain" description="Reverse transcriptase/retrotransposon-derived protein RNase H-like" evidence="2">
    <location>
        <begin position="59"/>
        <end position="136"/>
    </location>
</feature>
<dbReference type="InterPro" id="IPR041577">
    <property type="entry name" value="RT_RNaseH_2"/>
</dbReference>
<dbReference type="SUPFAM" id="SSF56672">
    <property type="entry name" value="DNA/RNA polymerases"/>
    <property type="match status" value="1"/>
</dbReference>
<proteinExistence type="predicted"/>